<keyword evidence="3" id="KW-1185">Reference proteome</keyword>
<sequence>CRASPLWFAAQFSGHSSDPSTQSMSPSQRHNTGTHTVLLHWKDRSLHLGLDSGHERNSPALHCLAAVNKKVALLSVEGSSSVPSPQSSVPSQIHLWVTHLPFPHLNWLKLHVNAASETIKTTTFMQCNTFFYIQHHKLNFSCCCLWVPHNNVSLYKK</sequence>
<accession>A0A665X8C7</accession>
<evidence type="ECO:0000313" key="2">
    <source>
        <dbReference type="Ensembl" id="ENSENLP00000052224.1"/>
    </source>
</evidence>
<reference evidence="2" key="2">
    <citation type="submission" date="2025-08" db="UniProtKB">
        <authorList>
            <consortium name="Ensembl"/>
        </authorList>
    </citation>
    <scope>IDENTIFICATION</scope>
</reference>
<evidence type="ECO:0000313" key="3">
    <source>
        <dbReference type="Proteomes" id="UP000472264"/>
    </source>
</evidence>
<feature type="region of interest" description="Disordered" evidence="1">
    <location>
        <begin position="13"/>
        <end position="32"/>
    </location>
</feature>
<reference evidence="2" key="3">
    <citation type="submission" date="2025-09" db="UniProtKB">
        <authorList>
            <consortium name="Ensembl"/>
        </authorList>
    </citation>
    <scope>IDENTIFICATION</scope>
</reference>
<feature type="compositionally biased region" description="Low complexity" evidence="1">
    <location>
        <begin position="16"/>
        <end position="28"/>
    </location>
</feature>
<reference evidence="2" key="1">
    <citation type="submission" date="2021-04" db="EMBL/GenBank/DDBJ databases">
        <authorList>
            <consortium name="Wellcome Sanger Institute Data Sharing"/>
        </authorList>
    </citation>
    <scope>NUCLEOTIDE SEQUENCE [LARGE SCALE GENOMIC DNA]</scope>
</reference>
<dbReference type="AlphaFoldDB" id="A0A665X8C7"/>
<name>A0A665X8C7_ECHNA</name>
<protein>
    <submittedName>
        <fullName evidence="2">Uncharacterized protein</fullName>
    </submittedName>
</protein>
<dbReference type="Proteomes" id="UP000472264">
    <property type="component" value="Chromosome 1"/>
</dbReference>
<evidence type="ECO:0000256" key="1">
    <source>
        <dbReference type="SAM" id="MobiDB-lite"/>
    </source>
</evidence>
<proteinExistence type="predicted"/>
<organism evidence="2 3">
    <name type="scientific">Echeneis naucrates</name>
    <name type="common">Live sharksucker</name>
    <dbReference type="NCBI Taxonomy" id="173247"/>
    <lineage>
        <taxon>Eukaryota</taxon>
        <taxon>Metazoa</taxon>
        <taxon>Chordata</taxon>
        <taxon>Craniata</taxon>
        <taxon>Vertebrata</taxon>
        <taxon>Euteleostomi</taxon>
        <taxon>Actinopterygii</taxon>
        <taxon>Neopterygii</taxon>
        <taxon>Teleostei</taxon>
        <taxon>Neoteleostei</taxon>
        <taxon>Acanthomorphata</taxon>
        <taxon>Carangaria</taxon>
        <taxon>Carangiformes</taxon>
        <taxon>Echeneidae</taxon>
        <taxon>Echeneis</taxon>
    </lineage>
</organism>
<dbReference type="InParanoid" id="A0A665X8C7"/>
<dbReference type="Ensembl" id="ENSENLT00000053482.1">
    <property type="protein sequence ID" value="ENSENLP00000052224.1"/>
    <property type="gene ID" value="ENSENLG00000021837.1"/>
</dbReference>